<protein>
    <recommendedName>
        <fullName evidence="5">ATP-binding protein</fullName>
    </recommendedName>
</protein>
<dbReference type="InterPro" id="IPR041682">
    <property type="entry name" value="AAA_14"/>
</dbReference>
<evidence type="ECO:0000259" key="2">
    <source>
        <dbReference type="Pfam" id="PF13635"/>
    </source>
</evidence>
<keyword evidence="4" id="KW-1185">Reference proteome</keyword>
<evidence type="ECO:0000313" key="3">
    <source>
        <dbReference type="EMBL" id="VEG73635.1"/>
    </source>
</evidence>
<gene>
    <name evidence="3" type="ORF">NCTC11923_00244</name>
</gene>
<dbReference type="PANTHER" id="PTHR43566:SF2">
    <property type="entry name" value="DUF4143 DOMAIN-CONTAINING PROTEIN"/>
    <property type="match status" value="1"/>
</dbReference>
<evidence type="ECO:0008006" key="5">
    <source>
        <dbReference type="Google" id="ProtNLM"/>
    </source>
</evidence>
<sequence length="423" mass="45632">MDTRSVLGHDYLPRAVDGDLQRRLRVAGAVLIEGPRGCGKTMTGLHSAQSYAFLDDEETASLGSVMPSALLEGESPRLLDEWQLAPELWNLVRRAVDRDSRRGRFILTGSSVPADDVTRHTGAGRFLRLRMRTMSWWERGESTGEVSLEGLFEGDRPRPAWDTLDYDEVIDRLLRSGFPALRNLEASDSLLAMSGYLDDIARADLPRLASIRHSPRVVSRLIRSLARRSASEAKVSALAADLEGIAPRIRPETVSSYLELLESLFVVERVGAWAPGLRSRARLRTSTTLHLADPALASAALGADRSALRADVRTAGFLFESAAVHDLLVYASALGGQVHHYRDSNGRELDAVITLPGGRWAAVEVKLGGGQVPAGMASAAQAVAGIDTDLEGEPSFILVVTGTGPTLVSDDGVITCPLSALRP</sequence>
<dbReference type="KEGG" id="asla:NCTC11923_00244"/>
<dbReference type="STRING" id="1278298.GCA_000428685_01569"/>
<organism evidence="3 4">
    <name type="scientific">Actinomyces slackii</name>
    <dbReference type="NCBI Taxonomy" id="52774"/>
    <lineage>
        <taxon>Bacteria</taxon>
        <taxon>Bacillati</taxon>
        <taxon>Actinomycetota</taxon>
        <taxon>Actinomycetes</taxon>
        <taxon>Actinomycetales</taxon>
        <taxon>Actinomycetaceae</taxon>
        <taxon>Actinomyces</taxon>
    </lineage>
</organism>
<evidence type="ECO:0000313" key="4">
    <source>
        <dbReference type="Proteomes" id="UP000276899"/>
    </source>
</evidence>
<feature type="domain" description="DUF4143" evidence="2">
    <location>
        <begin position="203"/>
        <end position="367"/>
    </location>
</feature>
<dbReference type="Pfam" id="PF13173">
    <property type="entry name" value="AAA_14"/>
    <property type="match status" value="1"/>
</dbReference>
<dbReference type="EMBL" id="LR134363">
    <property type="protein sequence ID" value="VEG73635.1"/>
    <property type="molecule type" value="Genomic_DNA"/>
</dbReference>
<feature type="domain" description="AAA" evidence="1">
    <location>
        <begin position="29"/>
        <end position="138"/>
    </location>
</feature>
<reference evidence="3 4" key="1">
    <citation type="submission" date="2018-12" db="EMBL/GenBank/DDBJ databases">
        <authorList>
            <consortium name="Pathogen Informatics"/>
        </authorList>
    </citation>
    <scope>NUCLEOTIDE SEQUENCE [LARGE SCALE GENOMIC DNA]</scope>
    <source>
        <strain evidence="3 4">NCTC11923</strain>
    </source>
</reference>
<proteinExistence type="predicted"/>
<dbReference type="Proteomes" id="UP000276899">
    <property type="component" value="Chromosome"/>
</dbReference>
<dbReference type="InterPro" id="IPR027417">
    <property type="entry name" value="P-loop_NTPase"/>
</dbReference>
<dbReference type="PANTHER" id="PTHR43566">
    <property type="entry name" value="CONSERVED PROTEIN"/>
    <property type="match status" value="1"/>
</dbReference>
<dbReference type="AlphaFoldDB" id="A0A448K9T4"/>
<dbReference type="Pfam" id="PF13635">
    <property type="entry name" value="DUF4143"/>
    <property type="match status" value="1"/>
</dbReference>
<evidence type="ECO:0000259" key="1">
    <source>
        <dbReference type="Pfam" id="PF13173"/>
    </source>
</evidence>
<name>A0A448K9T4_9ACTO</name>
<accession>A0A448K9T4</accession>
<dbReference type="InterPro" id="IPR025420">
    <property type="entry name" value="DUF4143"/>
</dbReference>
<dbReference type="SUPFAM" id="SSF52540">
    <property type="entry name" value="P-loop containing nucleoside triphosphate hydrolases"/>
    <property type="match status" value="1"/>
</dbReference>